<sequence>MRIGISGATGFVGRSLAARCVDEGNVVVPLLREAGGQPHAVAMGDLSAGTVPVLPELDAVVHLAAMTHSGVGDSAEVLQRYRAVNVSGTGHLLEAAARAGVRHFIFISSIKVNGERTAPGTAFGERDTPQPEDAYGRSKLEAEDRVRSFCEANDMAWTIVRPPLVYGASAPANFAALRKLALSRLPLPLGGFDALRSFVFVENLSDFICTALRDERARDRLFLVSDAQDIGVSDLIALMAREAGRPSRIFALPRWLLSVARHLPWTSSAIRKLSDGLQLDCSPACETLGWRPPYRLESGIRSAMAVER</sequence>
<evidence type="ECO:0000313" key="2">
    <source>
        <dbReference type="EMBL" id="MBY8820794.1"/>
    </source>
</evidence>
<organism evidence="2 3">
    <name type="scientific">Sphingomonas colocasiae</name>
    <dbReference type="NCBI Taxonomy" id="1848973"/>
    <lineage>
        <taxon>Bacteria</taxon>
        <taxon>Pseudomonadati</taxon>
        <taxon>Pseudomonadota</taxon>
        <taxon>Alphaproteobacteria</taxon>
        <taxon>Sphingomonadales</taxon>
        <taxon>Sphingomonadaceae</taxon>
        <taxon>Sphingomonas</taxon>
    </lineage>
</organism>
<name>A0ABS7PHM5_9SPHN</name>
<keyword evidence="3" id="KW-1185">Reference proteome</keyword>
<dbReference type="PANTHER" id="PTHR43245:SF58">
    <property type="entry name" value="BLL5923 PROTEIN"/>
    <property type="match status" value="1"/>
</dbReference>
<dbReference type="EMBL" id="JAINVV010000001">
    <property type="protein sequence ID" value="MBY8820794.1"/>
    <property type="molecule type" value="Genomic_DNA"/>
</dbReference>
<dbReference type="InterPro" id="IPR036291">
    <property type="entry name" value="NAD(P)-bd_dom_sf"/>
</dbReference>
<dbReference type="Proteomes" id="UP000706039">
    <property type="component" value="Unassembled WGS sequence"/>
</dbReference>
<evidence type="ECO:0000259" key="1">
    <source>
        <dbReference type="Pfam" id="PF01370"/>
    </source>
</evidence>
<evidence type="ECO:0000313" key="3">
    <source>
        <dbReference type="Proteomes" id="UP000706039"/>
    </source>
</evidence>
<protein>
    <submittedName>
        <fullName evidence="2">NAD-dependent epimerase/dehydratase family protein</fullName>
    </submittedName>
</protein>
<dbReference type="InterPro" id="IPR050177">
    <property type="entry name" value="Lipid_A_modif_metabolic_enz"/>
</dbReference>
<gene>
    <name evidence="2" type="ORF">K7G82_00730</name>
</gene>
<dbReference type="SUPFAM" id="SSF51735">
    <property type="entry name" value="NAD(P)-binding Rossmann-fold domains"/>
    <property type="match status" value="1"/>
</dbReference>
<feature type="domain" description="NAD-dependent epimerase/dehydratase" evidence="1">
    <location>
        <begin position="5"/>
        <end position="216"/>
    </location>
</feature>
<accession>A0ABS7PHM5</accession>
<dbReference type="Pfam" id="PF01370">
    <property type="entry name" value="Epimerase"/>
    <property type="match status" value="1"/>
</dbReference>
<comment type="caution">
    <text evidence="2">The sequence shown here is derived from an EMBL/GenBank/DDBJ whole genome shotgun (WGS) entry which is preliminary data.</text>
</comment>
<reference evidence="2 3" key="1">
    <citation type="submission" date="2021-08" db="EMBL/GenBank/DDBJ databases">
        <authorList>
            <person name="Tuo L."/>
        </authorList>
    </citation>
    <scope>NUCLEOTIDE SEQUENCE [LARGE SCALE GENOMIC DNA]</scope>
    <source>
        <strain evidence="2 3">JCM 31229</strain>
    </source>
</reference>
<dbReference type="Gene3D" id="3.40.50.720">
    <property type="entry name" value="NAD(P)-binding Rossmann-like Domain"/>
    <property type="match status" value="1"/>
</dbReference>
<dbReference type="PANTHER" id="PTHR43245">
    <property type="entry name" value="BIFUNCTIONAL POLYMYXIN RESISTANCE PROTEIN ARNA"/>
    <property type="match status" value="1"/>
</dbReference>
<dbReference type="RefSeq" id="WP_222987904.1">
    <property type="nucleotide sequence ID" value="NZ_JAINVV010000001.1"/>
</dbReference>
<dbReference type="InterPro" id="IPR001509">
    <property type="entry name" value="Epimerase_deHydtase"/>
</dbReference>
<proteinExistence type="predicted"/>